<evidence type="ECO:0000256" key="1">
    <source>
        <dbReference type="ARBA" id="ARBA00004752"/>
    </source>
</evidence>
<evidence type="ECO:0000256" key="2">
    <source>
        <dbReference type="ARBA" id="ARBA00022679"/>
    </source>
</evidence>
<dbReference type="CDD" id="cd13432">
    <property type="entry name" value="LDT_IgD_like_2"/>
    <property type="match status" value="1"/>
</dbReference>
<keyword evidence="5" id="KW-0012">Acyltransferase</keyword>
<dbReference type="InterPro" id="IPR050979">
    <property type="entry name" value="LD-transpeptidase"/>
</dbReference>
<evidence type="ECO:0000313" key="10">
    <source>
        <dbReference type="Proteomes" id="UP001501822"/>
    </source>
</evidence>
<evidence type="ECO:0000256" key="5">
    <source>
        <dbReference type="ARBA" id="ARBA00023315"/>
    </source>
</evidence>
<dbReference type="PANTHER" id="PTHR30582:SF2">
    <property type="entry name" value="L,D-TRANSPEPTIDASE YCIB-RELATED"/>
    <property type="match status" value="1"/>
</dbReference>
<dbReference type="Gene3D" id="2.40.440.10">
    <property type="entry name" value="L,D-transpeptidase catalytic domain-like"/>
    <property type="match status" value="1"/>
</dbReference>
<evidence type="ECO:0000313" key="9">
    <source>
        <dbReference type="EMBL" id="GAA0333876.1"/>
    </source>
</evidence>
<feature type="domain" description="L,D-TPase catalytic" evidence="8">
    <location>
        <begin position="231"/>
        <end position="358"/>
    </location>
</feature>
<dbReference type="PANTHER" id="PTHR30582">
    <property type="entry name" value="L,D-TRANSPEPTIDASE"/>
    <property type="match status" value="1"/>
</dbReference>
<feature type="active site" description="Nucleophile" evidence="7">
    <location>
        <position position="334"/>
    </location>
</feature>
<evidence type="ECO:0000256" key="4">
    <source>
        <dbReference type="ARBA" id="ARBA00022984"/>
    </source>
</evidence>
<comment type="caution">
    <text evidence="9">The sequence shown here is derived from an EMBL/GenBank/DDBJ whole genome shotgun (WGS) entry which is preliminary data.</text>
</comment>
<sequence length="391" mass="43261">MRNRRLFAGLAIAAATVALTPACSDGGRKATPAAVDATIKISPADGRRTVRPDRSIEVTVSGGRLDEVDVRQDGTATPGAFGADRRSWRTVWTLRPGVWYQVKAVARNRQGRVTAVMSRFRTAPATHRIGVADVTPQAGERVGVGMPIIVTFDGPVADRDRVTRALEVRADKADEGAWHWMSDRQVVYRPRRYWQPHQNVTLAAHLAGVRAARGVYGTADLTRTFAIGAANITVADARTHRMRIDHDGLTRTFRISMGKGTTREYTTTSGIHLTREKKQVVQMESPNCKPDQSGCDYYKEDVHLAVRISMGGEYVHQSVGEFDALGVRNASHGCVRTSPTGARYFFGIAQRGDIVKITGTSRHFVDEPNEGDWKYWNYPWSAWLKNGDLSR</sequence>
<accession>A0ABP3G2S3</accession>
<dbReference type="EMBL" id="BAAABM010000016">
    <property type="protein sequence ID" value="GAA0333876.1"/>
    <property type="molecule type" value="Genomic_DNA"/>
</dbReference>
<dbReference type="Proteomes" id="UP001501822">
    <property type="component" value="Unassembled WGS sequence"/>
</dbReference>
<dbReference type="Pfam" id="PF17964">
    <property type="entry name" value="Big_10"/>
    <property type="match status" value="1"/>
</dbReference>
<gene>
    <name evidence="9" type="ORF">GCM10010151_24530</name>
</gene>
<organism evidence="9 10">
    <name type="scientific">Actinoallomurus spadix</name>
    <dbReference type="NCBI Taxonomy" id="79912"/>
    <lineage>
        <taxon>Bacteria</taxon>
        <taxon>Bacillati</taxon>
        <taxon>Actinomycetota</taxon>
        <taxon>Actinomycetes</taxon>
        <taxon>Streptosporangiales</taxon>
        <taxon>Thermomonosporaceae</taxon>
        <taxon>Actinoallomurus</taxon>
    </lineage>
</organism>
<dbReference type="PROSITE" id="PS52029">
    <property type="entry name" value="LD_TPASE"/>
    <property type="match status" value="1"/>
</dbReference>
<keyword evidence="2" id="KW-0808">Transferase</keyword>
<evidence type="ECO:0000259" key="8">
    <source>
        <dbReference type="PROSITE" id="PS52029"/>
    </source>
</evidence>
<dbReference type="Pfam" id="PF03734">
    <property type="entry name" value="YkuD"/>
    <property type="match status" value="1"/>
</dbReference>
<evidence type="ECO:0000256" key="6">
    <source>
        <dbReference type="ARBA" id="ARBA00023316"/>
    </source>
</evidence>
<reference evidence="10" key="1">
    <citation type="journal article" date="2019" name="Int. J. Syst. Evol. Microbiol.">
        <title>The Global Catalogue of Microorganisms (GCM) 10K type strain sequencing project: providing services to taxonomists for standard genome sequencing and annotation.</title>
        <authorList>
            <consortium name="The Broad Institute Genomics Platform"/>
            <consortium name="The Broad Institute Genome Sequencing Center for Infectious Disease"/>
            <person name="Wu L."/>
            <person name="Ma J."/>
        </authorList>
    </citation>
    <scope>NUCLEOTIDE SEQUENCE [LARGE SCALE GENOMIC DNA]</scope>
    <source>
        <strain evidence="10">JCM 3146</strain>
    </source>
</reference>
<dbReference type="InterPro" id="IPR005490">
    <property type="entry name" value="LD_TPept_cat_dom"/>
</dbReference>
<feature type="active site" description="Proton donor/acceptor" evidence="7">
    <location>
        <position position="316"/>
    </location>
</feature>
<dbReference type="RefSeq" id="WP_252802634.1">
    <property type="nucleotide sequence ID" value="NZ_BAAABM010000016.1"/>
</dbReference>
<protein>
    <submittedName>
        <fullName evidence="9">Ig-like domain-containing protein</fullName>
    </submittedName>
</protein>
<evidence type="ECO:0000256" key="3">
    <source>
        <dbReference type="ARBA" id="ARBA00022960"/>
    </source>
</evidence>
<dbReference type="Gene3D" id="2.60.40.3710">
    <property type="match status" value="1"/>
</dbReference>
<comment type="pathway">
    <text evidence="1 7">Cell wall biogenesis; peptidoglycan biosynthesis.</text>
</comment>
<dbReference type="InterPro" id="IPR038063">
    <property type="entry name" value="Transpep_catalytic_dom"/>
</dbReference>
<keyword evidence="10" id="KW-1185">Reference proteome</keyword>
<dbReference type="Gene3D" id="2.60.40.3780">
    <property type="match status" value="1"/>
</dbReference>
<keyword evidence="3 7" id="KW-0133">Cell shape</keyword>
<dbReference type="SUPFAM" id="SSF141523">
    <property type="entry name" value="L,D-transpeptidase catalytic domain-like"/>
    <property type="match status" value="1"/>
</dbReference>
<name>A0ABP3G2S3_9ACTN</name>
<dbReference type="InterPro" id="IPR041280">
    <property type="entry name" value="Big_10"/>
</dbReference>
<proteinExistence type="predicted"/>
<evidence type="ECO:0000256" key="7">
    <source>
        <dbReference type="PROSITE-ProRule" id="PRU01373"/>
    </source>
</evidence>
<keyword evidence="6 7" id="KW-0961">Cell wall biogenesis/degradation</keyword>
<dbReference type="CDD" id="cd16913">
    <property type="entry name" value="YkuD_like"/>
    <property type="match status" value="1"/>
</dbReference>
<keyword evidence="4 7" id="KW-0573">Peptidoglycan synthesis</keyword>